<feature type="domain" description="Adenylyltransferase AadA C-terminal" evidence="6">
    <location>
        <begin position="145"/>
        <end position="245"/>
    </location>
</feature>
<dbReference type="SUPFAM" id="SSF81301">
    <property type="entry name" value="Nucleotidyltransferase"/>
    <property type="match status" value="1"/>
</dbReference>
<keyword evidence="4 7" id="KW-0548">Nucleotidyltransferase</keyword>
<evidence type="ECO:0000256" key="1">
    <source>
        <dbReference type="ARBA" id="ARBA00022679"/>
    </source>
</evidence>
<sequence length="256" mass="29062">MKLPADLDGIIQLFRREMTDSLVGLYLHGSMAMGCYHPAHSDIDLLVVIKNKQPRETYRRIAQQLMAEEERLGVKGIELSIVLESVTRCMVYPTPFEFHYSPSHKERYASEDNYVCGDAVDPDLAAHFGVTCQRGISLYGKPVREVFKPVDRTCFLQSIKFDVDQALEEIVNHPVYYVLNLCRALLFLENGSIASKREGGEWAMKALPLVYAAVVDPCLAHYNGNLNKLELSQPQLVDFAKYMLERIESQQLSQES</sequence>
<evidence type="ECO:0000256" key="2">
    <source>
        <dbReference type="ARBA" id="ARBA00023251"/>
    </source>
</evidence>
<evidence type="ECO:0000259" key="5">
    <source>
        <dbReference type="Pfam" id="PF01909"/>
    </source>
</evidence>
<dbReference type="EMBL" id="JBHTIU010000072">
    <property type="protein sequence ID" value="MFD0871048.1"/>
    <property type="molecule type" value="Genomic_DNA"/>
</dbReference>
<dbReference type="Proteomes" id="UP001597120">
    <property type="component" value="Unassembled WGS sequence"/>
</dbReference>
<dbReference type="CDD" id="cd05403">
    <property type="entry name" value="NT_KNTase_like"/>
    <property type="match status" value="1"/>
</dbReference>
<keyword evidence="4" id="KW-0547">Nucleotide-binding</keyword>
<evidence type="ECO:0000256" key="3">
    <source>
        <dbReference type="ARBA" id="ARBA00047831"/>
    </source>
</evidence>
<comment type="catalytic activity">
    <reaction evidence="3 4">
        <text>spectinomycin + ATP = 9-O-adenylylspectinomycin + diphosphate</text>
        <dbReference type="Rhea" id="RHEA:63228"/>
        <dbReference type="ChEBI" id="CHEBI:30616"/>
        <dbReference type="ChEBI" id="CHEBI:33019"/>
        <dbReference type="ChEBI" id="CHEBI:146260"/>
        <dbReference type="ChEBI" id="CHEBI:146261"/>
    </reaction>
</comment>
<dbReference type="PIRSF" id="PIRSF000819">
    <property type="entry name" value="Streptomycin_3-adenylyltransf"/>
    <property type="match status" value="1"/>
</dbReference>
<keyword evidence="8" id="KW-1185">Reference proteome</keyword>
<dbReference type="InterPro" id="IPR002934">
    <property type="entry name" value="Polymerase_NTP_transf_dom"/>
</dbReference>
<keyword evidence="1 4" id="KW-0808">Transferase</keyword>
<evidence type="ECO:0000313" key="7">
    <source>
        <dbReference type="EMBL" id="MFD0871048.1"/>
    </source>
</evidence>
<organism evidence="7 8">
    <name type="scientific">Paenibacillus residui</name>
    <dbReference type="NCBI Taxonomy" id="629724"/>
    <lineage>
        <taxon>Bacteria</taxon>
        <taxon>Bacillati</taxon>
        <taxon>Bacillota</taxon>
        <taxon>Bacilli</taxon>
        <taxon>Bacillales</taxon>
        <taxon>Paenibacillaceae</taxon>
        <taxon>Paenibacillus</taxon>
    </lineage>
</organism>
<keyword evidence="2 4" id="KW-0046">Antibiotic resistance</keyword>
<gene>
    <name evidence="7" type="ORF">ACFQ03_18060</name>
</gene>
<proteinExistence type="predicted"/>
<evidence type="ECO:0000313" key="8">
    <source>
        <dbReference type="Proteomes" id="UP001597120"/>
    </source>
</evidence>
<accession>A0ABW3DCW4</accession>
<evidence type="ECO:0000256" key="4">
    <source>
        <dbReference type="PIRNR" id="PIRNR000819"/>
    </source>
</evidence>
<dbReference type="GO" id="GO:0016779">
    <property type="term" value="F:nucleotidyltransferase activity"/>
    <property type="evidence" value="ECO:0007669"/>
    <property type="project" value="UniProtKB-KW"/>
</dbReference>
<dbReference type="PROSITE" id="PS51257">
    <property type="entry name" value="PROKAR_LIPOPROTEIN"/>
    <property type="match status" value="1"/>
</dbReference>
<name>A0ABW3DCW4_9BACL</name>
<dbReference type="Pfam" id="PF01909">
    <property type="entry name" value="NTP_transf_2"/>
    <property type="match status" value="1"/>
</dbReference>
<dbReference type="Gene3D" id="3.30.460.10">
    <property type="entry name" value="Beta Polymerase, domain 2"/>
    <property type="match status" value="1"/>
</dbReference>
<dbReference type="InterPro" id="IPR024172">
    <property type="entry name" value="AadA/Aad9"/>
</dbReference>
<keyword evidence="4" id="KW-0067">ATP-binding</keyword>
<dbReference type="Pfam" id="PF13427">
    <property type="entry name" value="AadA_C"/>
    <property type="match status" value="1"/>
</dbReference>
<reference evidence="8" key="1">
    <citation type="journal article" date="2019" name="Int. J. Syst. Evol. Microbiol.">
        <title>The Global Catalogue of Microorganisms (GCM) 10K type strain sequencing project: providing services to taxonomists for standard genome sequencing and annotation.</title>
        <authorList>
            <consortium name="The Broad Institute Genomics Platform"/>
            <consortium name="The Broad Institute Genome Sequencing Center for Infectious Disease"/>
            <person name="Wu L."/>
            <person name="Ma J."/>
        </authorList>
    </citation>
    <scope>NUCLEOTIDE SEQUENCE [LARGE SCALE GENOMIC DNA]</scope>
    <source>
        <strain evidence="8">CCUG 57263</strain>
    </source>
</reference>
<protein>
    <recommendedName>
        <fullName evidence="4">Spectinomycin 9-adenylyltransferase</fullName>
    </recommendedName>
</protein>
<feature type="domain" description="Polymerase nucleotidyl transferase" evidence="5">
    <location>
        <begin position="22"/>
        <end position="69"/>
    </location>
</feature>
<dbReference type="RefSeq" id="WP_379289930.1">
    <property type="nucleotide sequence ID" value="NZ_JBHTIU010000072.1"/>
</dbReference>
<evidence type="ECO:0000259" key="6">
    <source>
        <dbReference type="Pfam" id="PF13427"/>
    </source>
</evidence>
<comment type="caution">
    <text evidence="7">The sequence shown here is derived from an EMBL/GenBank/DDBJ whole genome shotgun (WGS) entry which is preliminary data.</text>
</comment>
<dbReference type="InterPro" id="IPR043519">
    <property type="entry name" value="NT_sf"/>
</dbReference>
<dbReference type="InterPro" id="IPR025184">
    <property type="entry name" value="AadA_C"/>
</dbReference>